<dbReference type="Pfam" id="PF02902">
    <property type="entry name" value="Peptidase_C48"/>
    <property type="match status" value="1"/>
</dbReference>
<dbReference type="GO" id="GO:0008234">
    <property type="term" value="F:cysteine-type peptidase activity"/>
    <property type="evidence" value="ECO:0007669"/>
    <property type="project" value="InterPro"/>
</dbReference>
<keyword evidence="3" id="KW-0378">Hydrolase</keyword>
<feature type="domain" description="Ubiquitin-like protease family profile" evidence="5">
    <location>
        <begin position="1"/>
        <end position="101"/>
    </location>
</feature>
<comment type="similarity">
    <text evidence="1">Belongs to the peptidase C48 family.</text>
</comment>
<dbReference type="Proteomes" id="UP000602510">
    <property type="component" value="Unassembled WGS sequence"/>
</dbReference>
<dbReference type="Gene3D" id="3.30.310.130">
    <property type="entry name" value="Ubiquitin-related"/>
    <property type="match status" value="1"/>
</dbReference>
<keyword evidence="2 6" id="KW-0645">Protease</keyword>
<evidence type="ECO:0000256" key="4">
    <source>
        <dbReference type="SAM" id="MobiDB-lite"/>
    </source>
</evidence>
<dbReference type="SUPFAM" id="SSF54001">
    <property type="entry name" value="Cysteine proteinases"/>
    <property type="match status" value="1"/>
</dbReference>
<evidence type="ECO:0000256" key="2">
    <source>
        <dbReference type="ARBA" id="ARBA00022670"/>
    </source>
</evidence>
<dbReference type="EMBL" id="JAACNO010002332">
    <property type="protein sequence ID" value="KAF4134160.1"/>
    <property type="molecule type" value="Genomic_DNA"/>
</dbReference>
<dbReference type="EMBL" id="WSZM01000732">
    <property type="protein sequence ID" value="KAF4029928.1"/>
    <property type="molecule type" value="Genomic_DNA"/>
</dbReference>
<reference evidence="6" key="1">
    <citation type="submission" date="2020-04" db="EMBL/GenBank/DDBJ databases">
        <title>Hybrid Assembly of Korean Phytophthora infestans isolates.</title>
        <authorList>
            <person name="Prokchorchik M."/>
            <person name="Lee Y."/>
            <person name="Seo J."/>
            <person name="Cho J.-H."/>
            <person name="Park Y.-E."/>
            <person name="Jang D.-C."/>
            <person name="Im J.-S."/>
            <person name="Choi J.-G."/>
            <person name="Park H.-J."/>
            <person name="Lee G.-B."/>
            <person name="Lee Y.-G."/>
            <person name="Hong S.-Y."/>
            <person name="Cho K."/>
            <person name="Sohn K.H."/>
        </authorList>
    </citation>
    <scope>NUCLEOTIDE SEQUENCE</scope>
    <source>
        <strain evidence="6">KR_1_A1</strain>
        <strain evidence="7">KR_2_A2</strain>
    </source>
</reference>
<evidence type="ECO:0000313" key="6">
    <source>
        <dbReference type="EMBL" id="KAF4029928.1"/>
    </source>
</evidence>
<protein>
    <submittedName>
        <fullName evidence="6 7">Ulp1 protease family C-terminal catalytic domain</fullName>
    </submittedName>
</protein>
<dbReference type="AlphaFoldDB" id="A0A833W4V7"/>
<evidence type="ECO:0000256" key="1">
    <source>
        <dbReference type="ARBA" id="ARBA00005234"/>
    </source>
</evidence>
<sequence length="191" mass="22062">MDTRVINRLRRWVEDSSIETSMVPVNLPDTHWCSIIVRHEDKKIRYYDAMHHVAMNKVLASLAHILEATTLHGNDVIMLSSSAQPDLIDCGVFALLPFVRWVVTGHAKGDYRDNALTWWRFGLFYDLLIGCYDLYWNPLPPHRQAPPEAQPVMPLLSQELPPRHPSEAPQKSVQRHHSRRQVSSLKSMIPR</sequence>
<dbReference type="Gene3D" id="1.10.418.20">
    <property type="match status" value="1"/>
</dbReference>
<dbReference type="InterPro" id="IPR038765">
    <property type="entry name" value="Papain-like_cys_pep_sf"/>
</dbReference>
<evidence type="ECO:0000313" key="8">
    <source>
        <dbReference type="Proteomes" id="UP000602510"/>
    </source>
</evidence>
<gene>
    <name evidence="6" type="ORF">GN244_ATG18310</name>
    <name evidence="7" type="ORF">GN958_ATG16635</name>
</gene>
<dbReference type="Proteomes" id="UP000704712">
    <property type="component" value="Unassembled WGS sequence"/>
</dbReference>
<dbReference type="GO" id="GO:0006508">
    <property type="term" value="P:proteolysis"/>
    <property type="evidence" value="ECO:0007669"/>
    <property type="project" value="UniProtKB-KW"/>
</dbReference>
<proteinExistence type="inferred from homology"/>
<keyword evidence="8" id="KW-1185">Reference proteome</keyword>
<feature type="compositionally biased region" description="Polar residues" evidence="4">
    <location>
        <begin position="181"/>
        <end position="191"/>
    </location>
</feature>
<evidence type="ECO:0000256" key="3">
    <source>
        <dbReference type="ARBA" id="ARBA00022801"/>
    </source>
</evidence>
<evidence type="ECO:0000313" key="7">
    <source>
        <dbReference type="EMBL" id="KAF4134160.1"/>
    </source>
</evidence>
<comment type="caution">
    <text evidence="6">The sequence shown here is derived from an EMBL/GenBank/DDBJ whole genome shotgun (WGS) entry which is preliminary data.</text>
</comment>
<dbReference type="InterPro" id="IPR003653">
    <property type="entry name" value="Peptidase_C48_C"/>
</dbReference>
<organism evidence="6 8">
    <name type="scientific">Phytophthora infestans</name>
    <name type="common">Potato late blight agent</name>
    <name type="synonym">Botrytis infestans</name>
    <dbReference type="NCBI Taxonomy" id="4787"/>
    <lineage>
        <taxon>Eukaryota</taxon>
        <taxon>Sar</taxon>
        <taxon>Stramenopiles</taxon>
        <taxon>Oomycota</taxon>
        <taxon>Peronosporomycetes</taxon>
        <taxon>Peronosporales</taxon>
        <taxon>Peronosporaceae</taxon>
        <taxon>Phytophthora</taxon>
    </lineage>
</organism>
<accession>A0A833W4V7</accession>
<evidence type="ECO:0000259" key="5">
    <source>
        <dbReference type="PROSITE" id="PS50600"/>
    </source>
</evidence>
<dbReference type="PROSITE" id="PS50600">
    <property type="entry name" value="ULP_PROTEASE"/>
    <property type="match status" value="1"/>
</dbReference>
<feature type="region of interest" description="Disordered" evidence="4">
    <location>
        <begin position="156"/>
        <end position="191"/>
    </location>
</feature>
<name>A0A833W4V7_PHYIN</name>